<dbReference type="InterPro" id="IPR016194">
    <property type="entry name" value="SPOC-like_C_dom_sf"/>
</dbReference>
<feature type="region of interest" description="Disordered" evidence="3">
    <location>
        <begin position="256"/>
        <end position="289"/>
    </location>
</feature>
<dbReference type="EMBL" id="JACIDW010000002">
    <property type="protein sequence ID" value="MBB3963534.1"/>
    <property type="molecule type" value="Genomic_DNA"/>
</dbReference>
<keyword evidence="2" id="KW-0233">DNA recombination</keyword>
<keyword evidence="2" id="KW-0234">DNA repair</keyword>
<gene>
    <name evidence="2" type="primary">ku</name>
    <name evidence="5" type="ORF">GGQ67_001159</name>
</gene>
<comment type="similarity">
    <text evidence="2">Belongs to the prokaryotic Ku family.</text>
</comment>
<dbReference type="CDD" id="cd00789">
    <property type="entry name" value="KU_like"/>
    <property type="match status" value="1"/>
</dbReference>
<comment type="subunit">
    <text evidence="2">Homodimer. Interacts with LigD.</text>
</comment>
<organism evidence="5 6">
    <name type="scientific">Rhizobium metallidurans</name>
    <dbReference type="NCBI Taxonomy" id="1265931"/>
    <lineage>
        <taxon>Bacteria</taxon>
        <taxon>Pseudomonadati</taxon>
        <taxon>Pseudomonadota</taxon>
        <taxon>Alphaproteobacteria</taxon>
        <taxon>Hyphomicrobiales</taxon>
        <taxon>Rhizobiaceae</taxon>
        <taxon>Rhizobium/Agrobacterium group</taxon>
        <taxon>Rhizobium</taxon>
    </lineage>
</organism>
<dbReference type="Gene3D" id="2.40.290.10">
    <property type="match status" value="1"/>
</dbReference>
<dbReference type="AlphaFoldDB" id="A0A7W6GA91"/>
<dbReference type="PIRSF" id="PIRSF006493">
    <property type="entry name" value="Prok_Ku"/>
    <property type="match status" value="1"/>
</dbReference>
<evidence type="ECO:0000313" key="6">
    <source>
        <dbReference type="Proteomes" id="UP000582090"/>
    </source>
</evidence>
<keyword evidence="1 2" id="KW-0238">DNA-binding</keyword>
<dbReference type="SUPFAM" id="SSF100939">
    <property type="entry name" value="SPOC domain-like"/>
    <property type="match status" value="1"/>
</dbReference>
<dbReference type="PANTHER" id="PTHR41251">
    <property type="entry name" value="NON-HOMOLOGOUS END JOINING PROTEIN KU"/>
    <property type="match status" value="1"/>
</dbReference>
<feature type="domain" description="Ku" evidence="4">
    <location>
        <begin position="55"/>
        <end position="184"/>
    </location>
</feature>
<dbReference type="Proteomes" id="UP000582090">
    <property type="component" value="Unassembled WGS sequence"/>
</dbReference>
<accession>A0A7W6GA91</accession>
<protein>
    <recommendedName>
        <fullName evidence="2">Non-homologous end joining protein Ku</fullName>
    </recommendedName>
</protein>
<feature type="compositionally biased region" description="Low complexity" evidence="3">
    <location>
        <begin position="266"/>
        <end position="280"/>
    </location>
</feature>
<evidence type="ECO:0000256" key="2">
    <source>
        <dbReference type="HAMAP-Rule" id="MF_01875"/>
    </source>
</evidence>
<dbReference type="HAMAP" id="MF_01875">
    <property type="entry name" value="Prokaryotic_Ku"/>
    <property type="match status" value="1"/>
</dbReference>
<dbReference type="GO" id="GO:0006310">
    <property type="term" value="P:DNA recombination"/>
    <property type="evidence" value="ECO:0007669"/>
    <property type="project" value="UniProtKB-KW"/>
</dbReference>
<dbReference type="InterPro" id="IPR006164">
    <property type="entry name" value="DNA_bd_Ku70/Ku80"/>
</dbReference>
<proteinExistence type="inferred from homology"/>
<dbReference type="RefSeq" id="WP_183899238.1">
    <property type="nucleotide sequence ID" value="NZ_JACIDW010000002.1"/>
</dbReference>
<comment type="caution">
    <text evidence="5">The sequence shown here is derived from an EMBL/GenBank/DDBJ whole genome shotgun (WGS) entry which is preliminary data.</text>
</comment>
<evidence type="ECO:0000256" key="3">
    <source>
        <dbReference type="SAM" id="MobiDB-lite"/>
    </source>
</evidence>
<evidence type="ECO:0000259" key="4">
    <source>
        <dbReference type="SMART" id="SM00559"/>
    </source>
</evidence>
<dbReference type="Pfam" id="PF02735">
    <property type="entry name" value="Ku"/>
    <property type="match status" value="1"/>
</dbReference>
<evidence type="ECO:0000313" key="5">
    <source>
        <dbReference type="EMBL" id="MBB3963534.1"/>
    </source>
</evidence>
<dbReference type="SMART" id="SM00559">
    <property type="entry name" value="Ku78"/>
    <property type="match status" value="1"/>
</dbReference>
<dbReference type="GO" id="GO:0006303">
    <property type="term" value="P:double-strand break repair via nonhomologous end joining"/>
    <property type="evidence" value="ECO:0007669"/>
    <property type="project" value="UniProtKB-UniRule"/>
</dbReference>
<dbReference type="InterPro" id="IPR009187">
    <property type="entry name" value="Prok_Ku"/>
</dbReference>
<reference evidence="5 6" key="1">
    <citation type="submission" date="2020-08" db="EMBL/GenBank/DDBJ databases">
        <title>Genomic Encyclopedia of Type Strains, Phase IV (KMG-IV): sequencing the most valuable type-strain genomes for metagenomic binning, comparative biology and taxonomic classification.</title>
        <authorList>
            <person name="Goeker M."/>
        </authorList>
    </citation>
    <scope>NUCLEOTIDE SEQUENCE [LARGE SCALE GENOMIC DNA]</scope>
    <source>
        <strain evidence="5 6">DSM 26575</strain>
    </source>
</reference>
<name>A0A7W6GA91_9HYPH</name>
<keyword evidence="6" id="KW-1185">Reference proteome</keyword>
<sequence length="289" mass="31889">MAARASWKGHLKVGDLVCAVGLYTAVSVADRISFNIINRKTGHRVERQFVDSETGKPVERDDQVKGYRLDSGDYVMIEGEELAAFAPESDKLLTVQGFVPYDEINKLYFDRPYYLAPVSEDDEEALALIARAMRDQKVAALGEAVLFRKTRTVLIRPQDDCIVATTLNYDYEVRNAETVFKDIPDIKFDKEMIELAGHIIGTKKGSFNPRDYEDRYEAALAELVQAKIEGRALPKRKAEPKGKVIDLMEALRESAKMSGKASGKTSGKMAGKASARSAARGNGGSTKAS</sequence>
<dbReference type="NCBIfam" id="TIGR02772">
    <property type="entry name" value="Ku_bact"/>
    <property type="match status" value="1"/>
</dbReference>
<evidence type="ECO:0000256" key="1">
    <source>
        <dbReference type="ARBA" id="ARBA00023125"/>
    </source>
</evidence>
<dbReference type="GO" id="GO:0003690">
    <property type="term" value="F:double-stranded DNA binding"/>
    <property type="evidence" value="ECO:0007669"/>
    <property type="project" value="UniProtKB-UniRule"/>
</dbReference>
<comment type="function">
    <text evidence="2">With LigD forms a non-homologous end joining (NHEJ) DNA repair enzyme, which repairs dsDNA breaks with reduced fidelity. Binds linear dsDNA with 5'- and 3'- overhangs but not closed circular dsDNA nor ssDNA. Recruits and stimulates the ligase activity of LigD.</text>
</comment>
<dbReference type="PANTHER" id="PTHR41251:SF1">
    <property type="entry name" value="NON-HOMOLOGOUS END JOINING PROTEIN KU"/>
    <property type="match status" value="1"/>
</dbReference>
<keyword evidence="2" id="KW-0227">DNA damage</keyword>